<dbReference type="EMBL" id="JAIBCX010000026">
    <property type="protein sequence ID" value="MCJ8354452.1"/>
    <property type="molecule type" value="Genomic_DNA"/>
</dbReference>
<reference evidence="3" key="1">
    <citation type="journal article" date="2021" name="Polymers (Basel)">
        <title>Highly Stretchable Bacterial Cellulose Produced by Komagataeibacter hansenii SI1.</title>
        <authorList>
            <person name="Cielecka I."/>
            <person name="Ryngajllo M."/>
            <person name="Maniukiewicz W."/>
            <person name="Bielecki S."/>
        </authorList>
    </citation>
    <scope>NUCLEOTIDE SEQUENCE</scope>
    <source>
        <strain evidence="3">SI1</strain>
    </source>
</reference>
<dbReference type="PANTHER" id="PTHR22990">
    <property type="entry name" value="F-BOX ONLY PROTEIN"/>
    <property type="match status" value="1"/>
</dbReference>
<dbReference type="Gene3D" id="2.160.20.20">
    <property type="match status" value="1"/>
</dbReference>
<evidence type="ECO:0000259" key="2">
    <source>
        <dbReference type="Pfam" id="PF13229"/>
    </source>
</evidence>
<dbReference type="InterPro" id="IPR051550">
    <property type="entry name" value="SCF-Subunits/Alg-Epimerases"/>
</dbReference>
<protein>
    <submittedName>
        <fullName evidence="3">Right-handed parallel beta-helix repeat-containing protein</fullName>
    </submittedName>
</protein>
<organism evidence="3 4">
    <name type="scientific">Novacetimonas hansenii</name>
    <name type="common">Komagataeibacter hansenii</name>
    <dbReference type="NCBI Taxonomy" id="436"/>
    <lineage>
        <taxon>Bacteria</taxon>
        <taxon>Pseudomonadati</taxon>
        <taxon>Pseudomonadota</taxon>
        <taxon>Alphaproteobacteria</taxon>
        <taxon>Acetobacterales</taxon>
        <taxon>Acetobacteraceae</taxon>
        <taxon>Novacetimonas</taxon>
    </lineage>
</organism>
<gene>
    <name evidence="3" type="ORF">K1W68_10700</name>
</gene>
<keyword evidence="1" id="KW-0677">Repeat</keyword>
<dbReference type="InterPro" id="IPR006626">
    <property type="entry name" value="PbH1"/>
</dbReference>
<dbReference type="InterPro" id="IPR012332">
    <property type="entry name" value="Autotransporter_pectin_lyase_C"/>
</dbReference>
<dbReference type="Proteomes" id="UP001202887">
    <property type="component" value="Unassembled WGS sequence"/>
</dbReference>
<dbReference type="Pfam" id="PF13229">
    <property type="entry name" value="Beta_helix"/>
    <property type="match status" value="2"/>
</dbReference>
<sequence length="545" mass="57673">MTNPEMTSLEDFLATRGIQPSSGGIVLPPGFYEIGNVVLDGESVSVRAEHPGTVTFEGSLRLGGNVTFEGITFSPALDEDLLPRMDISQGGTVKILNCHFRGGENAAIVLCSGLVEVRDSRFENVRVKTALQVSGERSRLSLERCVLDACMQPLVASSSAYVGMEQCELIGSAEIWPQVVIKTGAQVTLEACHLRDGLSHAVWVKEQGQASITGCTISGFHKAAAIRAQDDGSKVDLSGTILHEGKQQIFGQTRAMVALTKCELIGSAEGWPQITMATGAQVTLEACHLRDGLSHAVWVKEQGQASITGCTISGFHKAAAISVQDDGSKAILSGTTLREGLRPVYGQDKAMVALAKCELIGSAEKYPQVTMTTGAQVTLEACHLRDGLSNAVWVKEQGQASITGCTISGFHEATAIHAHDDGSKVILSGTILRDGKQQIYGETKAMVALTKCELIGSAEKRPQVTMATGAQVTLEACRLRDGLSHAIWVKERGQASVRGCTISGFHKAAAICAQDTGSHVIMSGTAFSDVGKTQFVCDGGTISNR</sequence>
<dbReference type="AlphaFoldDB" id="A0AAW5ERL8"/>
<name>A0AAW5ERL8_NOVHA</name>
<dbReference type="PANTHER" id="PTHR22990:SF15">
    <property type="entry name" value="F-BOX ONLY PROTEIN 10"/>
    <property type="match status" value="1"/>
</dbReference>
<dbReference type="SUPFAM" id="SSF51126">
    <property type="entry name" value="Pectin lyase-like"/>
    <property type="match status" value="1"/>
</dbReference>
<dbReference type="RefSeq" id="WP_247067286.1">
    <property type="nucleotide sequence ID" value="NZ_CP094848.1"/>
</dbReference>
<evidence type="ECO:0000256" key="1">
    <source>
        <dbReference type="ARBA" id="ARBA00022737"/>
    </source>
</evidence>
<dbReference type="InterPro" id="IPR039448">
    <property type="entry name" value="Beta_helix"/>
</dbReference>
<reference evidence="3" key="2">
    <citation type="submission" date="2022-03" db="EMBL/GenBank/DDBJ databases">
        <authorList>
            <person name="Ryngajllo M."/>
            <person name="Jacek P."/>
            <person name="Kubiak K."/>
        </authorList>
    </citation>
    <scope>NUCLEOTIDE SEQUENCE</scope>
    <source>
        <strain evidence="3">SI1</strain>
    </source>
</reference>
<feature type="domain" description="Right handed beta helix" evidence="2">
    <location>
        <begin position="179"/>
        <end position="334"/>
    </location>
</feature>
<dbReference type="Gene3D" id="2.160.20.10">
    <property type="entry name" value="Single-stranded right-handed beta-helix, Pectin lyase-like"/>
    <property type="match status" value="1"/>
</dbReference>
<feature type="domain" description="Right handed beta helix" evidence="2">
    <location>
        <begin position="370"/>
        <end position="524"/>
    </location>
</feature>
<evidence type="ECO:0000313" key="3">
    <source>
        <dbReference type="EMBL" id="MCJ8354452.1"/>
    </source>
</evidence>
<dbReference type="SMART" id="SM00710">
    <property type="entry name" value="PbH1"/>
    <property type="match status" value="9"/>
</dbReference>
<dbReference type="InterPro" id="IPR011050">
    <property type="entry name" value="Pectin_lyase_fold/virulence"/>
</dbReference>
<evidence type="ECO:0000313" key="4">
    <source>
        <dbReference type="Proteomes" id="UP001202887"/>
    </source>
</evidence>
<comment type="caution">
    <text evidence="3">The sequence shown here is derived from an EMBL/GenBank/DDBJ whole genome shotgun (WGS) entry which is preliminary data.</text>
</comment>
<accession>A0AAW5ERL8</accession>
<dbReference type="InterPro" id="IPR012334">
    <property type="entry name" value="Pectin_lyas_fold"/>
</dbReference>
<proteinExistence type="predicted"/>